<organism evidence="2">
    <name type="scientific">freshwater metagenome</name>
    <dbReference type="NCBI Taxonomy" id="449393"/>
    <lineage>
        <taxon>unclassified sequences</taxon>
        <taxon>metagenomes</taxon>
        <taxon>ecological metagenomes</taxon>
    </lineage>
</organism>
<dbReference type="InterPro" id="IPR000182">
    <property type="entry name" value="GNAT_dom"/>
</dbReference>
<dbReference type="GO" id="GO:0016747">
    <property type="term" value="F:acyltransferase activity, transferring groups other than amino-acyl groups"/>
    <property type="evidence" value="ECO:0007669"/>
    <property type="project" value="InterPro"/>
</dbReference>
<dbReference type="PIRSF" id="PIRSF021603">
    <property type="entry name" value="UCP21603_acetyltransf"/>
    <property type="match status" value="1"/>
</dbReference>
<dbReference type="InterPro" id="IPR016794">
    <property type="entry name" value="UCP21603_acetyltransf"/>
</dbReference>
<feature type="domain" description="N-acetyltransferase" evidence="1">
    <location>
        <begin position="139"/>
        <end position="280"/>
    </location>
</feature>
<dbReference type="EMBL" id="CAFBMR010000048">
    <property type="protein sequence ID" value="CAB4917441.1"/>
    <property type="molecule type" value="Genomic_DNA"/>
</dbReference>
<gene>
    <name evidence="2" type="ORF">UFOPK3610_01208</name>
</gene>
<accession>A0A6J7H8Y1</accession>
<evidence type="ECO:0000259" key="1">
    <source>
        <dbReference type="PROSITE" id="PS51186"/>
    </source>
</evidence>
<name>A0A6J7H8Y1_9ZZZZ</name>
<dbReference type="SUPFAM" id="SSF55729">
    <property type="entry name" value="Acyl-CoA N-acyltransferases (Nat)"/>
    <property type="match status" value="1"/>
</dbReference>
<proteinExistence type="predicted"/>
<dbReference type="Pfam" id="PF13312">
    <property type="entry name" value="DUF4081"/>
    <property type="match status" value="1"/>
</dbReference>
<sequence>MRVRPLTSHDAMAMRQLLLRDPVTHCFAASRIVAANGQVDTDPWRIGGELLGCFVDGELLSAVYAGANLIPIETTSATREAFIAHLSQGPRRCSSLVGPAVEVLHLWDGLATRWGPAREVRADQPLMAITGPAMVGADPQVRIVRTEEIDLLLPASIAMFTEEVGISPMSGGMGSAYRARVADLIANKRAFARIEEGRVIFKAEVGACAIGVCQIQGVWVAPERRGEGVSIGGMAGAVALAQAAVAPCVSLYVNNFNTAARASYSRVGFNIVGTFATVLF</sequence>
<evidence type="ECO:0000313" key="2">
    <source>
        <dbReference type="EMBL" id="CAB4917441.1"/>
    </source>
</evidence>
<protein>
    <submittedName>
        <fullName evidence="2">Unannotated protein</fullName>
    </submittedName>
</protein>
<dbReference type="PROSITE" id="PS51186">
    <property type="entry name" value="GNAT"/>
    <property type="match status" value="1"/>
</dbReference>
<dbReference type="InterPro" id="IPR025289">
    <property type="entry name" value="DUF4081"/>
</dbReference>
<dbReference type="AlphaFoldDB" id="A0A6J7H8Y1"/>
<dbReference type="InterPro" id="IPR016181">
    <property type="entry name" value="Acyl_CoA_acyltransferase"/>
</dbReference>
<dbReference type="Gene3D" id="3.40.630.30">
    <property type="match status" value="1"/>
</dbReference>
<reference evidence="2" key="1">
    <citation type="submission" date="2020-05" db="EMBL/GenBank/DDBJ databases">
        <authorList>
            <person name="Chiriac C."/>
            <person name="Salcher M."/>
            <person name="Ghai R."/>
            <person name="Kavagutti S V."/>
        </authorList>
    </citation>
    <scope>NUCLEOTIDE SEQUENCE</scope>
</reference>